<evidence type="ECO:0000256" key="1">
    <source>
        <dbReference type="SAM" id="MobiDB-lite"/>
    </source>
</evidence>
<dbReference type="PROSITE" id="PS50927">
    <property type="entry name" value="BULB_LECTIN"/>
    <property type="match status" value="1"/>
</dbReference>
<evidence type="ECO:0000313" key="3">
    <source>
        <dbReference type="EMBL" id="KAK6526630.1"/>
    </source>
</evidence>
<proteinExistence type="predicted"/>
<accession>A0AAV9WW04</accession>
<dbReference type="SMART" id="SM00108">
    <property type="entry name" value="B_lectin"/>
    <property type="match status" value="1"/>
</dbReference>
<dbReference type="AlphaFoldDB" id="A0AAV9WW04"/>
<gene>
    <name evidence="3" type="ORF">TWF694_005212</name>
</gene>
<sequence length="351" mass="40732">MRFVPLEPTRRKGGISSNMPVETHQTNYKDDDKHPISPFLNDQTSTSEKAKLKREKEKRAIEVAQAELREKLLKQNVETLQETCGDQKGEIKELKGKLNEDEKKLQKLQSELSECRKKILEMQEKLDKHEKETQEMQAKLHEHEKENQKLRNAQDKFEQKSKELQAERDNYENESRQYKDEKDEAEKSVKKIERTRREDLETLSFEHKSEVFKLKTEIASIENRRIKGRKSTLSNGQWLMVGESLFSPDGSVELRMQTDGKIAVYWGGSCRFQNTRDQRPDIKGITLEGGNLVMYDTTFLMSQAVWQINRASVDADSEGVFLSVQDDGNVVLCDVVLYKGTELWSTNTKKP</sequence>
<dbReference type="Gene3D" id="1.10.287.1490">
    <property type="match status" value="1"/>
</dbReference>
<feature type="region of interest" description="Disordered" evidence="1">
    <location>
        <begin position="125"/>
        <end position="187"/>
    </location>
</feature>
<dbReference type="Proteomes" id="UP001365542">
    <property type="component" value="Unassembled WGS sequence"/>
</dbReference>
<dbReference type="Gene3D" id="2.90.10.10">
    <property type="entry name" value="Bulb-type lectin domain"/>
    <property type="match status" value="2"/>
</dbReference>
<feature type="compositionally biased region" description="Polar residues" evidence="1">
    <location>
        <begin position="15"/>
        <end position="26"/>
    </location>
</feature>
<organism evidence="3 4">
    <name type="scientific">Orbilia ellipsospora</name>
    <dbReference type="NCBI Taxonomy" id="2528407"/>
    <lineage>
        <taxon>Eukaryota</taxon>
        <taxon>Fungi</taxon>
        <taxon>Dikarya</taxon>
        <taxon>Ascomycota</taxon>
        <taxon>Pezizomycotina</taxon>
        <taxon>Orbiliomycetes</taxon>
        <taxon>Orbiliales</taxon>
        <taxon>Orbiliaceae</taxon>
        <taxon>Orbilia</taxon>
    </lineage>
</organism>
<dbReference type="InterPro" id="IPR036426">
    <property type="entry name" value="Bulb-type_lectin_dom_sf"/>
</dbReference>
<comment type="caution">
    <text evidence="3">The sequence shown here is derived from an EMBL/GenBank/DDBJ whole genome shotgun (WGS) entry which is preliminary data.</text>
</comment>
<evidence type="ECO:0000313" key="4">
    <source>
        <dbReference type="Proteomes" id="UP001365542"/>
    </source>
</evidence>
<evidence type="ECO:0000259" key="2">
    <source>
        <dbReference type="PROSITE" id="PS50927"/>
    </source>
</evidence>
<dbReference type="SUPFAM" id="SSF57997">
    <property type="entry name" value="Tropomyosin"/>
    <property type="match status" value="1"/>
</dbReference>
<feature type="domain" description="Bulb-type lectin" evidence="2">
    <location>
        <begin position="230"/>
        <end position="351"/>
    </location>
</feature>
<dbReference type="EMBL" id="JAVHJO010000016">
    <property type="protein sequence ID" value="KAK6526630.1"/>
    <property type="molecule type" value="Genomic_DNA"/>
</dbReference>
<dbReference type="SUPFAM" id="SSF51110">
    <property type="entry name" value="alpha-D-mannose-specific plant lectins"/>
    <property type="match status" value="1"/>
</dbReference>
<name>A0AAV9WW04_9PEZI</name>
<protein>
    <recommendedName>
        <fullName evidence="2">Bulb-type lectin domain-containing protein</fullName>
    </recommendedName>
</protein>
<dbReference type="InterPro" id="IPR001480">
    <property type="entry name" value="Bulb-type_lectin_dom"/>
</dbReference>
<reference evidence="3 4" key="1">
    <citation type="submission" date="2019-10" db="EMBL/GenBank/DDBJ databases">
        <authorList>
            <person name="Palmer J.M."/>
        </authorList>
    </citation>
    <scope>NUCLEOTIDE SEQUENCE [LARGE SCALE GENOMIC DNA]</scope>
    <source>
        <strain evidence="3 4">TWF694</strain>
    </source>
</reference>
<keyword evidence="4" id="KW-1185">Reference proteome</keyword>
<feature type="region of interest" description="Disordered" evidence="1">
    <location>
        <begin position="1"/>
        <end position="53"/>
    </location>
</feature>